<keyword evidence="2" id="KW-0663">Pyridoxal phosphate</keyword>
<name>A0A2I2GMI9_9EURO</name>
<evidence type="ECO:0000256" key="3">
    <source>
        <dbReference type="ARBA" id="ARBA00023239"/>
    </source>
</evidence>
<dbReference type="SUPFAM" id="SSF53383">
    <property type="entry name" value="PLP-dependent transferases"/>
    <property type="match status" value="1"/>
</dbReference>
<accession>A0A2I2GMI9</accession>
<dbReference type="InterPro" id="IPR015421">
    <property type="entry name" value="PyrdxlP-dep_Trfase_major"/>
</dbReference>
<keyword evidence="5" id="KW-0808">Transferase</keyword>
<evidence type="ECO:0000313" key="5">
    <source>
        <dbReference type="EMBL" id="PLB54096.1"/>
    </source>
</evidence>
<dbReference type="GO" id="GO:0016740">
    <property type="term" value="F:transferase activity"/>
    <property type="evidence" value="ECO:0007669"/>
    <property type="project" value="UniProtKB-KW"/>
</dbReference>
<dbReference type="InterPro" id="IPR050477">
    <property type="entry name" value="GrpII_AminoAcid_Decarb"/>
</dbReference>
<keyword evidence="6" id="KW-1185">Reference proteome</keyword>
<organism evidence="5 6">
    <name type="scientific">Aspergillus steynii IBT 23096</name>
    <dbReference type="NCBI Taxonomy" id="1392250"/>
    <lineage>
        <taxon>Eukaryota</taxon>
        <taxon>Fungi</taxon>
        <taxon>Dikarya</taxon>
        <taxon>Ascomycota</taxon>
        <taxon>Pezizomycotina</taxon>
        <taxon>Eurotiomycetes</taxon>
        <taxon>Eurotiomycetidae</taxon>
        <taxon>Eurotiales</taxon>
        <taxon>Aspergillaceae</taxon>
        <taxon>Aspergillus</taxon>
        <taxon>Aspergillus subgen. Circumdati</taxon>
    </lineage>
</organism>
<reference evidence="5 6" key="1">
    <citation type="submission" date="2016-12" db="EMBL/GenBank/DDBJ databases">
        <title>The genomes of Aspergillus section Nigri reveals drivers in fungal speciation.</title>
        <authorList>
            <consortium name="DOE Joint Genome Institute"/>
            <person name="Vesth T.C."/>
            <person name="Nybo J."/>
            <person name="Theobald S."/>
            <person name="Brandl J."/>
            <person name="Frisvad J.C."/>
            <person name="Nielsen K.F."/>
            <person name="Lyhne E.K."/>
            <person name="Kogle M.E."/>
            <person name="Kuo A."/>
            <person name="Riley R."/>
            <person name="Clum A."/>
            <person name="Nolan M."/>
            <person name="Lipzen A."/>
            <person name="Salamov A."/>
            <person name="Henrissat B."/>
            <person name="Wiebenga A."/>
            <person name="De Vries R.P."/>
            <person name="Grigoriev I.V."/>
            <person name="Mortensen U.H."/>
            <person name="Andersen M.R."/>
            <person name="Baker S.E."/>
        </authorList>
    </citation>
    <scope>NUCLEOTIDE SEQUENCE [LARGE SCALE GENOMIC DNA]</scope>
    <source>
        <strain evidence="5 6">IBT 23096</strain>
    </source>
</reference>
<dbReference type="PANTHER" id="PTHR42735:SF4">
    <property type="entry name" value="PYRIDOXAL PHOSPHATE-DEPENDENT DECARBOXYLASE FAMILY PROTEIN"/>
    <property type="match status" value="1"/>
</dbReference>
<sequence>MEEDNGIHQAISAFFIGPHAENMYFFRKHITVILDELESARQSYAPNDKRAITTKTQVSPQFAYFSSGISEAIRSATKLLSKHSIPYWSPRYGAHMCSDLSIPALLGYFMGMMYNPNNITPEVSPLTTAVEVEVGNQFCQLFGYNVGHGKDAAVTGWGHITCDGTVANIEAMWVARNLKHYPLTLWLAIAEGELAFIAGQFLVETCVGTKRLFRDMDTWELLNLRPEVVLDLPAMLHRTFGISQRFLDTALAKYSVQNAGKEVLDKRFGIDKQMQFILGKTNHYSWGKGGGILGIGANNVVGVDVDLTGRIDLELLKAHLQERLDNKQAIYAVVATVGSTEVGAVDKLASILTLRREFQAQGLSFLVLADAAWGGYFATMLPRDQTNLPITSAKAARLGKTDEQVPHAMKLSADTEASLAALRFADSITVDPHKAGYVPYPAGGVVYRDKRMGGLVSCTGPYLARGSTGSMGVNGLQGSKPGAATMSVWLSNHCIGLNASGYGALLAEMAAHWVTLASENDSFICVPFNRLPKDIGWIWNMILHRSYSDILKYDAIRPDEKKIMPVLRNLGSDLNINAVALNWRYQDERLNTDAEEANNLMRRVVKRLSIDLPNADPAKVPFYLTSTEFSVGRYGKCLASYKKRLGLEESDNSLIVLRNTVMNPFMGLSECFKTIMNEFRKVVEEEVAICRDRNTLNADRHDFYLHGTGTEVYLVSRPCFRKANHRHQVIFATTLPAPIRTVYEATKTNNPLTTCSVRARFESSIDHTIASLKANGRVTITDAIYEDRINPSTPFPRPLTLSRTIAHHSLSRSHQDAIYPDEMPFYLYGNPSQSQWNISHIIVRAPNIVLNAHSVHLDLDTPENPPATDLIVTFAEIHEASRQPFPDRNEDLSGDFFSRPGERFRVNVWRDPGGWGEGRGSLMERLRGVEGGKVAMGWLRLGEDVFVDVEEVNGDDEVKDSGGGDEGNWLDEFELMGKN</sequence>
<comment type="cofactor">
    <cofactor evidence="1">
        <name>pyridoxal 5'-phosphate</name>
        <dbReference type="ChEBI" id="CHEBI:597326"/>
    </cofactor>
</comment>
<dbReference type="VEuPathDB" id="FungiDB:P170DRAFT_469561"/>
<dbReference type="GeneID" id="36560344"/>
<dbReference type="OrthoDB" id="2161780at2759"/>
<dbReference type="InterPro" id="IPR049373">
    <property type="entry name" value="TyrDC_C"/>
</dbReference>
<keyword evidence="3" id="KW-0456">Lyase</keyword>
<gene>
    <name evidence="5" type="ORF">P170DRAFT_469561</name>
</gene>
<dbReference type="STRING" id="1392250.A0A2I2GMI9"/>
<dbReference type="AlphaFoldDB" id="A0A2I2GMI9"/>
<dbReference type="Gene3D" id="3.40.640.10">
    <property type="entry name" value="Type I PLP-dependent aspartate aminotransferase-like (Major domain)"/>
    <property type="match status" value="1"/>
</dbReference>
<evidence type="ECO:0000256" key="2">
    <source>
        <dbReference type="ARBA" id="ARBA00022898"/>
    </source>
</evidence>
<evidence type="ECO:0000313" key="6">
    <source>
        <dbReference type="Proteomes" id="UP000234275"/>
    </source>
</evidence>
<comment type="caution">
    <text evidence="5">The sequence shown here is derived from an EMBL/GenBank/DDBJ whole genome shotgun (WGS) entry which is preliminary data.</text>
</comment>
<dbReference type="PANTHER" id="PTHR42735">
    <property type="match status" value="1"/>
</dbReference>
<evidence type="ECO:0000259" key="4">
    <source>
        <dbReference type="Pfam" id="PF21391"/>
    </source>
</evidence>
<dbReference type="EMBL" id="MSFO01000001">
    <property type="protein sequence ID" value="PLB54096.1"/>
    <property type="molecule type" value="Genomic_DNA"/>
</dbReference>
<dbReference type="RefSeq" id="XP_024709398.1">
    <property type="nucleotide sequence ID" value="XM_024852646.1"/>
</dbReference>
<dbReference type="Proteomes" id="UP000234275">
    <property type="component" value="Unassembled WGS sequence"/>
</dbReference>
<dbReference type="Pfam" id="PF21391">
    <property type="entry name" value="tyr_de_CO2_C"/>
    <property type="match status" value="1"/>
</dbReference>
<evidence type="ECO:0000256" key="1">
    <source>
        <dbReference type="ARBA" id="ARBA00001933"/>
    </source>
</evidence>
<dbReference type="InterPro" id="IPR015424">
    <property type="entry name" value="PyrdxlP-dep_Trfase"/>
</dbReference>
<proteinExistence type="predicted"/>
<protein>
    <submittedName>
        <fullName evidence="5">PLP-dependent transferase</fullName>
    </submittedName>
</protein>
<feature type="domain" description="L-tyrosine decarboxylase C-terminal" evidence="4">
    <location>
        <begin position="588"/>
        <end position="686"/>
    </location>
</feature>